<proteinExistence type="predicted"/>
<sequence>MLNSGVNKTGYIETCSFKCVRQSKGEAAQCSTTACDVDRSTGGGGGFIRFGHMIRRRQTRLYGQSCCYIDPDGPKNICMSCYTCKSTQSYMDSDQLGAIGVLGLFHRIN</sequence>
<accession>A0ABR0APS4</accession>
<gene>
    <name evidence="1" type="ORF">OUZ56_016137</name>
</gene>
<evidence type="ECO:0000313" key="1">
    <source>
        <dbReference type="EMBL" id="KAK4027122.1"/>
    </source>
</evidence>
<dbReference type="EMBL" id="JAOYFB010000038">
    <property type="protein sequence ID" value="KAK4027122.1"/>
    <property type="molecule type" value="Genomic_DNA"/>
</dbReference>
<dbReference type="Proteomes" id="UP001234178">
    <property type="component" value="Unassembled WGS sequence"/>
</dbReference>
<comment type="caution">
    <text evidence="1">The sequence shown here is derived from an EMBL/GenBank/DDBJ whole genome shotgun (WGS) entry which is preliminary data.</text>
</comment>
<keyword evidence="2" id="KW-1185">Reference proteome</keyword>
<evidence type="ECO:0000313" key="2">
    <source>
        <dbReference type="Proteomes" id="UP001234178"/>
    </source>
</evidence>
<organism evidence="1 2">
    <name type="scientific">Daphnia magna</name>
    <dbReference type="NCBI Taxonomy" id="35525"/>
    <lineage>
        <taxon>Eukaryota</taxon>
        <taxon>Metazoa</taxon>
        <taxon>Ecdysozoa</taxon>
        <taxon>Arthropoda</taxon>
        <taxon>Crustacea</taxon>
        <taxon>Branchiopoda</taxon>
        <taxon>Diplostraca</taxon>
        <taxon>Cladocera</taxon>
        <taxon>Anomopoda</taxon>
        <taxon>Daphniidae</taxon>
        <taxon>Daphnia</taxon>
    </lineage>
</organism>
<reference evidence="1 2" key="1">
    <citation type="journal article" date="2023" name="Nucleic Acids Res.">
        <title>The hologenome of Daphnia magna reveals possible DNA methylation and microbiome-mediated evolution of the host genome.</title>
        <authorList>
            <person name="Chaturvedi A."/>
            <person name="Li X."/>
            <person name="Dhandapani V."/>
            <person name="Marshall H."/>
            <person name="Kissane S."/>
            <person name="Cuenca-Cambronero M."/>
            <person name="Asole G."/>
            <person name="Calvet F."/>
            <person name="Ruiz-Romero M."/>
            <person name="Marangio P."/>
            <person name="Guigo R."/>
            <person name="Rago D."/>
            <person name="Mirbahai L."/>
            <person name="Eastwood N."/>
            <person name="Colbourne J.K."/>
            <person name="Zhou J."/>
            <person name="Mallon E."/>
            <person name="Orsini L."/>
        </authorList>
    </citation>
    <scope>NUCLEOTIDE SEQUENCE [LARGE SCALE GENOMIC DNA]</scope>
    <source>
        <strain evidence="1">LRV0_1</strain>
    </source>
</reference>
<protein>
    <submittedName>
        <fullName evidence="1">Uncharacterized protein</fullName>
    </submittedName>
</protein>
<name>A0ABR0APS4_9CRUS</name>